<dbReference type="SUPFAM" id="SSF52540">
    <property type="entry name" value="P-loop containing nucleoside triphosphate hydrolases"/>
    <property type="match status" value="1"/>
</dbReference>
<evidence type="ECO:0000256" key="1">
    <source>
        <dbReference type="ARBA" id="ARBA00022448"/>
    </source>
</evidence>
<evidence type="ECO:0000256" key="4">
    <source>
        <dbReference type="ARBA" id="ARBA00022741"/>
    </source>
</evidence>
<evidence type="ECO:0000256" key="8">
    <source>
        <dbReference type="ARBA" id="ARBA00023136"/>
    </source>
</evidence>
<dbReference type="GO" id="GO:0016887">
    <property type="term" value="F:ATP hydrolysis activity"/>
    <property type="evidence" value="ECO:0007669"/>
    <property type="project" value="InterPro"/>
</dbReference>
<dbReference type="SUPFAM" id="SSF50331">
    <property type="entry name" value="MOP-like"/>
    <property type="match status" value="1"/>
</dbReference>
<accession>A0A1A8XK77</accession>
<keyword evidence="8" id="KW-0472">Membrane</keyword>
<name>A0A1A8XK77_9RHOO</name>
<dbReference type="InterPro" id="IPR013611">
    <property type="entry name" value="Transp-assoc_OB_typ2"/>
</dbReference>
<dbReference type="FunFam" id="3.40.50.300:FF:000425">
    <property type="entry name" value="Probable ABC transporter, ATP-binding subunit"/>
    <property type="match status" value="1"/>
</dbReference>
<keyword evidence="7" id="KW-0406">Ion transport</keyword>
<evidence type="ECO:0000256" key="5">
    <source>
        <dbReference type="ARBA" id="ARBA00022840"/>
    </source>
</evidence>
<evidence type="ECO:0000256" key="7">
    <source>
        <dbReference type="ARBA" id="ARBA00023065"/>
    </source>
</evidence>
<evidence type="ECO:0000256" key="3">
    <source>
        <dbReference type="ARBA" id="ARBA00022496"/>
    </source>
</evidence>
<evidence type="ECO:0000256" key="2">
    <source>
        <dbReference type="ARBA" id="ARBA00022475"/>
    </source>
</evidence>
<dbReference type="Gene3D" id="2.40.50.100">
    <property type="match status" value="1"/>
</dbReference>
<dbReference type="InterPro" id="IPR050093">
    <property type="entry name" value="ABC_SmlMolc_Importer"/>
</dbReference>
<dbReference type="RefSeq" id="WP_186409739.1">
    <property type="nucleotide sequence ID" value="NZ_FLQY01000030.1"/>
</dbReference>
<keyword evidence="4" id="KW-0547">Nucleotide-binding</keyword>
<dbReference type="AlphaFoldDB" id="A0A1A8XK77"/>
<gene>
    <name evidence="10" type="primary">potA</name>
    <name evidence="10" type="ORF">PROAA_1250019</name>
</gene>
<dbReference type="Pfam" id="PF00005">
    <property type="entry name" value="ABC_tran"/>
    <property type="match status" value="1"/>
</dbReference>
<dbReference type="GO" id="GO:0015408">
    <property type="term" value="F:ABC-type ferric iron transporter activity"/>
    <property type="evidence" value="ECO:0007669"/>
    <property type="project" value="InterPro"/>
</dbReference>
<dbReference type="PANTHER" id="PTHR42781">
    <property type="entry name" value="SPERMIDINE/PUTRESCINE IMPORT ATP-BINDING PROTEIN POTA"/>
    <property type="match status" value="1"/>
</dbReference>
<dbReference type="PROSITE" id="PS00211">
    <property type="entry name" value="ABC_TRANSPORTER_1"/>
    <property type="match status" value="1"/>
</dbReference>
<dbReference type="GO" id="GO:0015697">
    <property type="term" value="P:quaternary ammonium group transport"/>
    <property type="evidence" value="ECO:0007669"/>
    <property type="project" value="UniProtKB-ARBA"/>
</dbReference>
<protein>
    <submittedName>
        <fullName evidence="10">Spermidine/putrescine import ATP-binding protein PotA</fullName>
        <ecNumber evidence="10">3.6.3.31</ecNumber>
    </submittedName>
</protein>
<evidence type="ECO:0000256" key="6">
    <source>
        <dbReference type="ARBA" id="ARBA00023004"/>
    </source>
</evidence>
<dbReference type="SMART" id="SM00382">
    <property type="entry name" value="AAA"/>
    <property type="match status" value="1"/>
</dbReference>
<proteinExistence type="predicted"/>
<keyword evidence="2" id="KW-1003">Cell membrane</keyword>
<keyword evidence="5 10" id="KW-0067">ATP-binding</keyword>
<dbReference type="InterPro" id="IPR003439">
    <property type="entry name" value="ABC_transporter-like_ATP-bd"/>
</dbReference>
<reference evidence="10 11" key="1">
    <citation type="submission" date="2016-06" db="EMBL/GenBank/DDBJ databases">
        <authorList>
            <person name="Kjaerup R.B."/>
            <person name="Dalgaard T.S."/>
            <person name="Juul-Madsen H.R."/>
        </authorList>
    </citation>
    <scope>NUCLEOTIDE SEQUENCE [LARGE SCALE GENOMIC DNA]</scope>
    <source>
        <strain evidence="10">2</strain>
    </source>
</reference>
<dbReference type="EC" id="3.6.3.31" evidence="10"/>
<dbReference type="GO" id="GO:0043190">
    <property type="term" value="C:ATP-binding cassette (ABC) transporter complex"/>
    <property type="evidence" value="ECO:0007669"/>
    <property type="project" value="InterPro"/>
</dbReference>
<dbReference type="Gene3D" id="3.40.50.300">
    <property type="entry name" value="P-loop containing nucleotide triphosphate hydrolases"/>
    <property type="match status" value="1"/>
</dbReference>
<sequence length="369" mass="40761">MAHLELDRIVQRYGSHTVVDGVSFRVDTGSIACLLGPSGCGKTTLLRCIAGFEPIAEGEIRVDGVSVTRPHFRVVPERRRIGMVFQDYALFPHLTVAGNIAFGLTSLGADQRQTRVGELLSTVGLDGLGRKFPHELSGGQQQRVAIARALAPRPQLILLDEPFSNLDVDLRERLSLEVRSILKHAGITAVLVTHDQHEAFAMADEIGVMDEGRIQQWDTPYNLYHRPGNRFIADFVGQGVFLPGTVIDNHRVEVELGLLESRLPLECMQGCNTCGKGCHVEVMLRPDDVIHDDRSELQAEVVHSAFRGAEFLYTLRLASGARILSLVPSHHNHAIGEHIGIRLDIDHVVAFRTDSLTTRPIAQPVLIQR</sequence>
<keyword evidence="10" id="KW-0378">Hydrolase</keyword>
<organism evidence="10 11">
    <name type="scientific">Candidatus Propionivibrio aalborgensis</name>
    <dbReference type="NCBI Taxonomy" id="1860101"/>
    <lineage>
        <taxon>Bacteria</taxon>
        <taxon>Pseudomonadati</taxon>
        <taxon>Pseudomonadota</taxon>
        <taxon>Betaproteobacteria</taxon>
        <taxon>Rhodocyclales</taxon>
        <taxon>Rhodocyclaceae</taxon>
        <taxon>Propionivibrio</taxon>
    </lineage>
</organism>
<dbReference type="InterPro" id="IPR003593">
    <property type="entry name" value="AAA+_ATPase"/>
</dbReference>
<keyword evidence="6" id="KW-0408">Iron</keyword>
<dbReference type="EMBL" id="FLQY01000030">
    <property type="protein sequence ID" value="SBT04348.1"/>
    <property type="molecule type" value="Genomic_DNA"/>
</dbReference>
<keyword evidence="11" id="KW-1185">Reference proteome</keyword>
<evidence type="ECO:0000313" key="10">
    <source>
        <dbReference type="EMBL" id="SBT04348.1"/>
    </source>
</evidence>
<dbReference type="Proteomes" id="UP000199600">
    <property type="component" value="Unassembled WGS sequence"/>
</dbReference>
<evidence type="ECO:0000259" key="9">
    <source>
        <dbReference type="PROSITE" id="PS50893"/>
    </source>
</evidence>
<dbReference type="PANTHER" id="PTHR42781:SF4">
    <property type="entry name" value="SPERMIDINE_PUTRESCINE IMPORT ATP-BINDING PROTEIN POTA"/>
    <property type="match status" value="1"/>
</dbReference>
<dbReference type="InterPro" id="IPR027417">
    <property type="entry name" value="P-loop_NTPase"/>
</dbReference>
<evidence type="ECO:0000313" key="11">
    <source>
        <dbReference type="Proteomes" id="UP000199600"/>
    </source>
</evidence>
<dbReference type="GO" id="GO:0005524">
    <property type="term" value="F:ATP binding"/>
    <property type="evidence" value="ECO:0007669"/>
    <property type="project" value="UniProtKB-KW"/>
</dbReference>
<dbReference type="InterPro" id="IPR017871">
    <property type="entry name" value="ABC_transporter-like_CS"/>
</dbReference>
<dbReference type="InterPro" id="IPR008995">
    <property type="entry name" value="Mo/tungstate-bd_C_term_dom"/>
</dbReference>
<keyword evidence="3" id="KW-0410">Iron transport</keyword>
<keyword evidence="1" id="KW-0813">Transport</keyword>
<dbReference type="PROSITE" id="PS50893">
    <property type="entry name" value="ABC_TRANSPORTER_2"/>
    <property type="match status" value="1"/>
</dbReference>
<dbReference type="InterPro" id="IPR015853">
    <property type="entry name" value="ABC_transpr_FbpC"/>
</dbReference>
<dbReference type="CDD" id="cd03259">
    <property type="entry name" value="ABC_Carb_Solutes_like"/>
    <property type="match status" value="1"/>
</dbReference>
<feature type="domain" description="ABC transporter" evidence="9">
    <location>
        <begin position="4"/>
        <end position="236"/>
    </location>
</feature>
<dbReference type="Pfam" id="PF08402">
    <property type="entry name" value="TOBE_2"/>
    <property type="match status" value="1"/>
</dbReference>